<dbReference type="PANTHER" id="PTHR12197">
    <property type="entry name" value="HISTONE-LYSINE N-METHYLTRANSFERASE SMYD"/>
    <property type="match status" value="1"/>
</dbReference>
<evidence type="ECO:0000313" key="1">
    <source>
        <dbReference type="EMBL" id="OCK73120.1"/>
    </source>
</evidence>
<dbReference type="SUPFAM" id="SSF82199">
    <property type="entry name" value="SET domain"/>
    <property type="match status" value="1"/>
</dbReference>
<dbReference type="GO" id="GO:0005634">
    <property type="term" value="C:nucleus"/>
    <property type="evidence" value="ECO:0007669"/>
    <property type="project" value="TreeGrafter"/>
</dbReference>
<evidence type="ECO:0000313" key="2">
    <source>
        <dbReference type="Proteomes" id="UP000250266"/>
    </source>
</evidence>
<dbReference type="Proteomes" id="UP000250266">
    <property type="component" value="Unassembled WGS sequence"/>
</dbReference>
<sequence length="130" mass="14133">MARTTRARTCFGLPLISTIPASRISTIAYNPTIQMETFHSIREIEAGEELTISYLSGTCVRDERQAQLNKWGFQCKCPACQDTTDGNNTEQQLAQIVILRQTPLANVSAPMQSYLSAAAATCNMSAGASI</sequence>
<dbReference type="OrthoDB" id="265717at2759"/>
<dbReference type="InterPro" id="IPR046341">
    <property type="entry name" value="SET_dom_sf"/>
</dbReference>
<evidence type="ECO:0008006" key="3">
    <source>
        <dbReference type="Google" id="ProtNLM"/>
    </source>
</evidence>
<gene>
    <name evidence="1" type="ORF">K432DRAFT_387550</name>
</gene>
<dbReference type="EMBL" id="KV745953">
    <property type="protein sequence ID" value="OCK73120.1"/>
    <property type="molecule type" value="Genomic_DNA"/>
</dbReference>
<dbReference type="AlphaFoldDB" id="A0A8E2DWP2"/>
<reference evidence="1 2" key="1">
    <citation type="journal article" date="2016" name="Nat. Commun.">
        <title>Ectomycorrhizal ecology is imprinted in the genome of the dominant symbiotic fungus Cenococcum geophilum.</title>
        <authorList>
            <consortium name="DOE Joint Genome Institute"/>
            <person name="Peter M."/>
            <person name="Kohler A."/>
            <person name="Ohm R.A."/>
            <person name="Kuo A."/>
            <person name="Krutzmann J."/>
            <person name="Morin E."/>
            <person name="Arend M."/>
            <person name="Barry K.W."/>
            <person name="Binder M."/>
            <person name="Choi C."/>
            <person name="Clum A."/>
            <person name="Copeland A."/>
            <person name="Grisel N."/>
            <person name="Haridas S."/>
            <person name="Kipfer T."/>
            <person name="LaButti K."/>
            <person name="Lindquist E."/>
            <person name="Lipzen A."/>
            <person name="Maire R."/>
            <person name="Meier B."/>
            <person name="Mihaltcheva S."/>
            <person name="Molinier V."/>
            <person name="Murat C."/>
            <person name="Poggeler S."/>
            <person name="Quandt C.A."/>
            <person name="Sperisen C."/>
            <person name="Tritt A."/>
            <person name="Tisserant E."/>
            <person name="Crous P.W."/>
            <person name="Henrissat B."/>
            <person name="Nehls U."/>
            <person name="Egli S."/>
            <person name="Spatafora J.W."/>
            <person name="Grigoriev I.V."/>
            <person name="Martin F.M."/>
        </authorList>
    </citation>
    <scope>NUCLEOTIDE SEQUENCE [LARGE SCALE GENOMIC DNA]</scope>
    <source>
        <strain evidence="1 2">CBS 459.81</strain>
    </source>
</reference>
<dbReference type="InterPro" id="IPR050869">
    <property type="entry name" value="H3K4_H4K5_MeTrfase"/>
</dbReference>
<accession>A0A8E2DWP2</accession>
<keyword evidence="2" id="KW-1185">Reference proteome</keyword>
<dbReference type="Gene3D" id="2.170.270.10">
    <property type="entry name" value="SET domain"/>
    <property type="match status" value="1"/>
</dbReference>
<protein>
    <recommendedName>
        <fullName evidence="3">SET domain-containing protein</fullName>
    </recommendedName>
</protein>
<proteinExistence type="predicted"/>
<organism evidence="1 2">
    <name type="scientific">Lepidopterella palustris CBS 459.81</name>
    <dbReference type="NCBI Taxonomy" id="1314670"/>
    <lineage>
        <taxon>Eukaryota</taxon>
        <taxon>Fungi</taxon>
        <taxon>Dikarya</taxon>
        <taxon>Ascomycota</taxon>
        <taxon>Pezizomycotina</taxon>
        <taxon>Dothideomycetes</taxon>
        <taxon>Pleosporomycetidae</taxon>
        <taxon>Mytilinidiales</taxon>
        <taxon>Argynnaceae</taxon>
        <taxon>Lepidopterella</taxon>
    </lineage>
</organism>
<dbReference type="PANTHER" id="PTHR12197:SF251">
    <property type="entry name" value="EG:BACR7C10.4 PROTEIN"/>
    <property type="match status" value="1"/>
</dbReference>
<name>A0A8E2DWP2_9PEZI</name>